<evidence type="ECO:0000313" key="2">
    <source>
        <dbReference type="Proteomes" id="UP000011682"/>
    </source>
</evidence>
<dbReference type="Proteomes" id="UP000011682">
    <property type="component" value="Unassembled WGS sequence"/>
</dbReference>
<evidence type="ECO:0000313" key="1">
    <source>
        <dbReference type="EMBL" id="EPX56800.1"/>
    </source>
</evidence>
<organism evidence="1 2">
    <name type="scientific">Cystobacter fuscus (strain ATCC 25194 / DSM 2262 / NBRC 100088 / M29)</name>
    <dbReference type="NCBI Taxonomy" id="1242864"/>
    <lineage>
        <taxon>Bacteria</taxon>
        <taxon>Pseudomonadati</taxon>
        <taxon>Myxococcota</taxon>
        <taxon>Myxococcia</taxon>
        <taxon>Myxococcales</taxon>
        <taxon>Cystobacterineae</taxon>
        <taxon>Archangiaceae</taxon>
        <taxon>Cystobacter</taxon>
    </lineage>
</organism>
<dbReference type="AlphaFoldDB" id="S9NX53"/>
<name>S9NX53_CYSF2</name>
<dbReference type="EMBL" id="ANAH02000065">
    <property type="protein sequence ID" value="EPX56800.1"/>
    <property type="molecule type" value="Genomic_DNA"/>
</dbReference>
<reference evidence="1" key="1">
    <citation type="submission" date="2013-05" db="EMBL/GenBank/DDBJ databases">
        <title>Genome assembly of Cystobacter fuscus DSM 2262.</title>
        <authorList>
            <person name="Sharma G."/>
            <person name="Khatri I."/>
            <person name="Kaur C."/>
            <person name="Mayilraj S."/>
            <person name="Subramanian S."/>
        </authorList>
    </citation>
    <scope>NUCLEOTIDE SEQUENCE [LARGE SCALE GENOMIC DNA]</scope>
    <source>
        <strain evidence="1">DSM 2262</strain>
    </source>
</reference>
<comment type="caution">
    <text evidence="1">The sequence shown here is derived from an EMBL/GenBank/DDBJ whole genome shotgun (WGS) entry which is preliminary data.</text>
</comment>
<keyword evidence="2" id="KW-1185">Reference proteome</keyword>
<protein>
    <submittedName>
        <fullName evidence="1">Uncharacterized protein</fullName>
    </submittedName>
</protein>
<accession>S9NX53</accession>
<proteinExistence type="predicted"/>
<sequence>MDPLGFPSTMYSKIRMSGKNRSAPLETNLSSKEIHLSIHVFEA</sequence>
<gene>
    <name evidence="1" type="ORF">D187_007234</name>
</gene>